<evidence type="ECO:0000313" key="3">
    <source>
        <dbReference type="Proteomes" id="UP001498476"/>
    </source>
</evidence>
<feature type="region of interest" description="Disordered" evidence="1">
    <location>
        <begin position="766"/>
        <end position="833"/>
    </location>
</feature>
<comment type="caution">
    <text evidence="2">The sequence shown here is derived from an EMBL/GenBank/DDBJ whole genome shotgun (WGS) entry which is preliminary data.</text>
</comment>
<feature type="compositionally biased region" description="Basic and acidic residues" evidence="1">
    <location>
        <begin position="481"/>
        <end position="492"/>
    </location>
</feature>
<evidence type="ECO:0000313" key="2">
    <source>
        <dbReference type="EMBL" id="KAK7416019.1"/>
    </source>
</evidence>
<feature type="compositionally biased region" description="Basic and acidic residues" evidence="1">
    <location>
        <begin position="24"/>
        <end position="54"/>
    </location>
</feature>
<proteinExistence type="predicted"/>
<accession>A0ABR1H4H9</accession>
<evidence type="ECO:0000256" key="1">
    <source>
        <dbReference type="SAM" id="MobiDB-lite"/>
    </source>
</evidence>
<sequence length="863" mass="95181">MDSTSSPPSDPYPHGGHGHGPGASHDDGGADGDDVARPAEEIRRRWKGKGKEPESPPESAPPDDAGALTLLKLPVDILRLILHEVGQPGREDLLTLLSVNSTLYDLVIPYIYSSFSIDWPVNHYFSMVEVDALTYGLSSLALGSRFARSLHRLHGLPPPRKRESHARFVKSFTINNGAAKWVNDYTISSEAGMMLNTLVALALPKMANLESFKWDMPTGVSSNVFMALAELEDDYPGKLDEVWVRWHEEPPTSSTSSSSPIFHNGQPPPPPGVPNPPPANPPSPPSSNPESLGSQPSLRPMSPDQRVAYSEATVEYPTYSILPAVRSIAALDVEDVSYLDELAILIERSKSILKELRVSIAAKSTSEEFTMIKGDQRNLQQYDREARWPGESRVGHRRLGGVLGVVLARVYDVRKNNPRPKRGETDSGVKASSSSSVPPPTASTFAGTDKGVEAAPLDPEGVAPVTDNTLNPTALTPDVGPDVKPEGPETSRKQTTSSTLPAPAAEVDCKLALDCLELARLPLHTTICTQAFDWTVLTTLTILACDRQDRLWRALREQFRPIPPSRQPRRVPGVRQTKEAATYHLRLKNIHVDVTTYSLVYFLKETLAPNSLEVLFLHDRRRSSHPAVPIATIFTGVIKRHHSSLKKLLLDSSHPDRLGHHIDIRRMFWPLNKEMVLYMTSGRMGALRELSTSINPKEWHMVLQRLPSIPNLTALHVLSLGRESATPEPVQLGHQIVDVIALRPEIRLRFIGIRNTCFEVVESHYGTAPESDSGSWSSDDTSLPSVSSDMQPQSMDEALESDDDLLAQDSDDESQSSRRHPENDLTAPGIGGGLSMPNKRYRLKKIDFYDEKVAIFKARHGNL</sequence>
<feature type="region of interest" description="Disordered" evidence="1">
    <location>
        <begin position="416"/>
        <end position="500"/>
    </location>
</feature>
<feature type="compositionally biased region" description="Low complexity" evidence="1">
    <location>
        <begin position="771"/>
        <end position="789"/>
    </location>
</feature>
<feature type="region of interest" description="Disordered" evidence="1">
    <location>
        <begin position="1"/>
        <end position="66"/>
    </location>
</feature>
<evidence type="ECO:0008006" key="4">
    <source>
        <dbReference type="Google" id="ProtNLM"/>
    </source>
</evidence>
<feature type="compositionally biased region" description="Pro residues" evidence="1">
    <location>
        <begin position="266"/>
        <end position="287"/>
    </location>
</feature>
<gene>
    <name evidence="2" type="ORF">QQX98_005470</name>
</gene>
<feature type="region of interest" description="Disordered" evidence="1">
    <location>
        <begin position="249"/>
        <end position="304"/>
    </location>
</feature>
<keyword evidence="3" id="KW-1185">Reference proteome</keyword>
<feature type="compositionally biased region" description="Acidic residues" evidence="1">
    <location>
        <begin position="797"/>
        <end position="814"/>
    </location>
</feature>
<feature type="compositionally biased region" description="Basic and acidic residues" evidence="1">
    <location>
        <begin position="416"/>
        <end position="427"/>
    </location>
</feature>
<protein>
    <recommendedName>
        <fullName evidence="4">F-box domain-containing protein</fullName>
    </recommendedName>
</protein>
<organism evidence="2 3">
    <name type="scientific">Neonectria punicea</name>
    <dbReference type="NCBI Taxonomy" id="979145"/>
    <lineage>
        <taxon>Eukaryota</taxon>
        <taxon>Fungi</taxon>
        <taxon>Dikarya</taxon>
        <taxon>Ascomycota</taxon>
        <taxon>Pezizomycotina</taxon>
        <taxon>Sordariomycetes</taxon>
        <taxon>Hypocreomycetidae</taxon>
        <taxon>Hypocreales</taxon>
        <taxon>Nectriaceae</taxon>
        <taxon>Neonectria</taxon>
    </lineage>
</organism>
<feature type="compositionally biased region" description="Low complexity" evidence="1">
    <location>
        <begin position="251"/>
        <end position="260"/>
    </location>
</feature>
<reference evidence="2 3" key="1">
    <citation type="journal article" date="2025" name="Microbiol. Resour. Announc.">
        <title>Draft genome sequences for Neonectria magnoliae and Neonectria punicea, canker pathogens of Liriodendron tulipifera and Acer saccharum in West Virginia.</title>
        <authorList>
            <person name="Petronek H.M."/>
            <person name="Kasson M.T."/>
            <person name="Metheny A.M."/>
            <person name="Stauder C.M."/>
            <person name="Lovett B."/>
            <person name="Lynch S.C."/>
            <person name="Garnas J.R."/>
            <person name="Kasson L.R."/>
            <person name="Stajich J.E."/>
        </authorList>
    </citation>
    <scope>NUCLEOTIDE SEQUENCE [LARGE SCALE GENOMIC DNA]</scope>
    <source>
        <strain evidence="2 3">NRRL 64653</strain>
    </source>
</reference>
<dbReference type="EMBL" id="JAZAVJ010000074">
    <property type="protein sequence ID" value="KAK7416019.1"/>
    <property type="molecule type" value="Genomic_DNA"/>
</dbReference>
<dbReference type="Proteomes" id="UP001498476">
    <property type="component" value="Unassembled WGS sequence"/>
</dbReference>
<name>A0ABR1H4H9_9HYPO</name>